<proteinExistence type="predicted"/>
<organism evidence="1">
    <name type="scientific">Opuntia streptacantha</name>
    <name type="common">Prickly pear cactus</name>
    <name type="synonym">Opuntia cardona</name>
    <dbReference type="NCBI Taxonomy" id="393608"/>
    <lineage>
        <taxon>Eukaryota</taxon>
        <taxon>Viridiplantae</taxon>
        <taxon>Streptophyta</taxon>
        <taxon>Embryophyta</taxon>
        <taxon>Tracheophyta</taxon>
        <taxon>Spermatophyta</taxon>
        <taxon>Magnoliopsida</taxon>
        <taxon>eudicotyledons</taxon>
        <taxon>Gunneridae</taxon>
        <taxon>Pentapetalae</taxon>
        <taxon>Caryophyllales</taxon>
        <taxon>Cactineae</taxon>
        <taxon>Cactaceae</taxon>
        <taxon>Opuntioideae</taxon>
        <taxon>Opuntia</taxon>
    </lineage>
</organism>
<evidence type="ECO:0000313" key="1">
    <source>
        <dbReference type="EMBL" id="MBA4615174.1"/>
    </source>
</evidence>
<reference evidence="1" key="1">
    <citation type="journal article" date="2013" name="J. Plant Res.">
        <title>Effect of fungi and light on seed germination of three Opuntia species from semiarid lands of central Mexico.</title>
        <authorList>
            <person name="Delgado-Sanchez P."/>
            <person name="Jimenez-Bremont J.F."/>
            <person name="Guerrero-Gonzalez Mde L."/>
            <person name="Flores J."/>
        </authorList>
    </citation>
    <scope>NUCLEOTIDE SEQUENCE</scope>
    <source>
        <tissue evidence="1">Cladode</tissue>
    </source>
</reference>
<name>A0A7C8YCQ0_OPUST</name>
<dbReference type="EMBL" id="GISG01006321">
    <property type="protein sequence ID" value="MBA4615174.1"/>
    <property type="molecule type" value="Transcribed_RNA"/>
</dbReference>
<protein>
    <submittedName>
        <fullName evidence="1">Uncharacterized protein</fullName>
    </submittedName>
</protein>
<sequence>MIIECLSYPIRSFRMVFYNDLLSSDNLSIIINKYMVYKVDCNSLVFPNRTCTFKDRPAPAGSRHAPRRVEIRPSIVVMTGAIVATPSNVAVSPVIVPPTTSASPLLQFGYCHCRLEDVTVVPFCGPEEAPECLTARAG</sequence>
<accession>A0A7C8YCQ0</accession>
<dbReference type="AlphaFoldDB" id="A0A7C8YCQ0"/>
<reference evidence="1" key="2">
    <citation type="submission" date="2020-07" db="EMBL/GenBank/DDBJ databases">
        <authorList>
            <person name="Vera ALvarez R."/>
            <person name="Arias-Moreno D.M."/>
            <person name="Jimenez-Jacinto V."/>
            <person name="Jimenez-Bremont J.F."/>
            <person name="Swaminathan K."/>
            <person name="Moose S.P."/>
            <person name="Guerrero-Gonzalez M.L."/>
            <person name="Marino-Ramirez L."/>
            <person name="Landsman D."/>
            <person name="Rodriguez-Kessler M."/>
            <person name="Delgado-Sanchez P."/>
        </authorList>
    </citation>
    <scope>NUCLEOTIDE SEQUENCE</scope>
    <source>
        <tissue evidence="1">Cladode</tissue>
    </source>
</reference>